<proteinExistence type="predicted"/>
<dbReference type="Proteomes" id="UP001465976">
    <property type="component" value="Unassembled WGS sequence"/>
</dbReference>
<reference evidence="3 4" key="1">
    <citation type="submission" date="2024-02" db="EMBL/GenBank/DDBJ databases">
        <title>A draft genome for the cacao thread blight pathogen Marasmius crinis-equi.</title>
        <authorList>
            <person name="Cohen S.P."/>
            <person name="Baruah I.K."/>
            <person name="Amoako-Attah I."/>
            <person name="Bukari Y."/>
            <person name="Meinhardt L.W."/>
            <person name="Bailey B.A."/>
        </authorList>
    </citation>
    <scope>NUCLEOTIDE SEQUENCE [LARGE SCALE GENOMIC DNA]</scope>
    <source>
        <strain evidence="3 4">GH-76</strain>
    </source>
</reference>
<feature type="non-terminal residue" evidence="3">
    <location>
        <position position="1"/>
    </location>
</feature>
<evidence type="ECO:0000313" key="4">
    <source>
        <dbReference type="Proteomes" id="UP001465976"/>
    </source>
</evidence>
<dbReference type="Pfam" id="PF24883">
    <property type="entry name" value="NPHP3_N"/>
    <property type="match status" value="1"/>
</dbReference>
<dbReference type="PANTHER" id="PTHR10039:SF17">
    <property type="entry name" value="FUNGAL STAND N-TERMINAL GOODBYE DOMAIN-CONTAINING PROTEIN-RELATED"/>
    <property type="match status" value="1"/>
</dbReference>
<evidence type="ECO:0000259" key="2">
    <source>
        <dbReference type="Pfam" id="PF24883"/>
    </source>
</evidence>
<dbReference type="EMBL" id="JBAHYK010003405">
    <property type="protein sequence ID" value="KAL0563542.1"/>
    <property type="molecule type" value="Genomic_DNA"/>
</dbReference>
<evidence type="ECO:0000256" key="1">
    <source>
        <dbReference type="ARBA" id="ARBA00022737"/>
    </source>
</evidence>
<dbReference type="SUPFAM" id="SSF52540">
    <property type="entry name" value="P-loop containing nucleoside triphosphate hydrolases"/>
    <property type="match status" value="1"/>
</dbReference>
<keyword evidence="1" id="KW-0677">Repeat</keyword>
<name>A0ABR3EKY7_9AGAR</name>
<accession>A0ABR3EKY7</accession>
<keyword evidence="4" id="KW-1185">Reference proteome</keyword>
<organism evidence="3 4">
    <name type="scientific">Marasmius crinis-equi</name>
    <dbReference type="NCBI Taxonomy" id="585013"/>
    <lineage>
        <taxon>Eukaryota</taxon>
        <taxon>Fungi</taxon>
        <taxon>Dikarya</taxon>
        <taxon>Basidiomycota</taxon>
        <taxon>Agaricomycotina</taxon>
        <taxon>Agaricomycetes</taxon>
        <taxon>Agaricomycetidae</taxon>
        <taxon>Agaricales</taxon>
        <taxon>Marasmiineae</taxon>
        <taxon>Marasmiaceae</taxon>
        <taxon>Marasmius</taxon>
    </lineage>
</organism>
<dbReference type="PANTHER" id="PTHR10039">
    <property type="entry name" value="AMELOGENIN"/>
    <property type="match status" value="1"/>
</dbReference>
<gene>
    <name evidence="3" type="ORF">V5O48_018523</name>
</gene>
<feature type="domain" description="Nephrocystin 3-like N-terminal" evidence="2">
    <location>
        <begin position="64"/>
        <end position="240"/>
    </location>
</feature>
<dbReference type="Gene3D" id="3.40.50.300">
    <property type="entry name" value="P-loop containing nucleotide triphosphate hydrolases"/>
    <property type="match status" value="1"/>
</dbReference>
<dbReference type="InterPro" id="IPR056884">
    <property type="entry name" value="NPHP3-like_N"/>
</dbReference>
<dbReference type="InterPro" id="IPR027417">
    <property type="entry name" value="P-loop_NTPase"/>
</dbReference>
<sequence length="473" mass="53368">TCPDRYVCEAEALRAQIISGFREAEEADDAAYLGVETHEPHDSEMRGRPTGVYKGTRESVIQRLEGWIEDPVGKGRVYWVRGAAGTGKSTIARTICEKYAGTLLAASFSFSRNDSLRNSLDHFVPTIAYQLAESHRLCSEFNLEISDLLSAEPLTTNVDWEEQFSRLISLPCAAINAELWPSLPRLIVIDGLEECMDRDPQTGKIDQQLRAREGQRRLLSAIHATSTQPSSPLDFLIFSRPGPTIATFFRSHPFNPALERFDMQELRSQADADIKLYLRDQFTRLVDLHPDAGLEKAWPGKEVIHELTLNADGCFSYVATAIRYITGDDPDLPLPQQRLEIVLCASRTSLYRDLSPLDQLYQHILQPFMRWRERLLLPILRLIIFPSRDPEIPGSSPTFSLANGSSYRSQHAIAELLKLDPEQVSAVLSQLHSVLHVPDDRRMEDVKILDGSFSDFLTDKRRSLDSHVEPLGD</sequence>
<comment type="caution">
    <text evidence="3">The sequence shown here is derived from an EMBL/GenBank/DDBJ whole genome shotgun (WGS) entry which is preliminary data.</text>
</comment>
<evidence type="ECO:0000313" key="3">
    <source>
        <dbReference type="EMBL" id="KAL0563542.1"/>
    </source>
</evidence>
<protein>
    <recommendedName>
        <fullName evidence="2">Nephrocystin 3-like N-terminal domain-containing protein</fullName>
    </recommendedName>
</protein>